<keyword evidence="6" id="KW-1185">Reference proteome</keyword>
<proteinExistence type="inferred from homology"/>
<dbReference type="InterPro" id="IPR000639">
    <property type="entry name" value="Epox_hydrolase-like"/>
</dbReference>
<organism evidence="5 6">
    <name type="scientific">Coniophora puteana (strain RWD-64-598)</name>
    <name type="common">Brown rot fungus</name>
    <dbReference type="NCBI Taxonomy" id="741705"/>
    <lineage>
        <taxon>Eukaryota</taxon>
        <taxon>Fungi</taxon>
        <taxon>Dikarya</taxon>
        <taxon>Basidiomycota</taxon>
        <taxon>Agaricomycotina</taxon>
        <taxon>Agaricomycetes</taxon>
        <taxon>Agaricomycetidae</taxon>
        <taxon>Boletales</taxon>
        <taxon>Coniophorineae</taxon>
        <taxon>Coniophoraceae</taxon>
        <taxon>Coniophora</taxon>
    </lineage>
</organism>
<dbReference type="EMBL" id="JH711575">
    <property type="protein sequence ID" value="EIW83979.1"/>
    <property type="molecule type" value="Genomic_DNA"/>
</dbReference>
<dbReference type="Proteomes" id="UP000053558">
    <property type="component" value="Unassembled WGS sequence"/>
</dbReference>
<dbReference type="InterPro" id="IPR010497">
    <property type="entry name" value="Epoxide_hydro_N"/>
</dbReference>
<dbReference type="SUPFAM" id="SSF53474">
    <property type="entry name" value="alpha/beta-Hydrolases"/>
    <property type="match status" value="1"/>
</dbReference>
<dbReference type="Gene3D" id="3.40.50.1820">
    <property type="entry name" value="alpha/beta hydrolase"/>
    <property type="match status" value="1"/>
</dbReference>
<name>A0A5M3MY05_CONPW</name>
<sequence length="382" mass="43252">MTETPFQILIPDQDLVRLRAKLELTTLLNEVEGAGCDYGAPISDIRRLVDKWKNGYDWRKHEAALNAELPQYTRDISRVDGFGSLNIHYVHKKSDCSGAIPLLFPGSFIEHPSFRVATFNVPGFGFSEPVLKPGFRKPQYAELGNKLMVSLGYNEYVTQGGNWGQITRQIGEMYGPKHAKAWHTNFPMFKSELERIHWFTEKGSGYSAEQRMPSNFGIFSHGQSSRPSWIYGKLHVWTDSCPWTDDEGVSIDYFSRSGSVASLCIYYEVADVGMAPAFCKRFCTIPKGASYIPKELAPVLPSWVRRENNVVFESMRESGGHFAAHEKPAELVGDLRRMFGKTGLHSVSFQEGRVNERTNNQCINELENIPEMGTSSRYLRQV</sequence>
<evidence type="ECO:0000256" key="3">
    <source>
        <dbReference type="ARBA" id="ARBA00022801"/>
    </source>
</evidence>
<dbReference type="OMA" id="WPDSFWR"/>
<dbReference type="GO" id="GO:0004301">
    <property type="term" value="F:epoxide hydrolase activity"/>
    <property type="evidence" value="ECO:0007669"/>
    <property type="project" value="TreeGrafter"/>
</dbReference>
<dbReference type="PANTHER" id="PTHR21661">
    <property type="entry name" value="EPOXIDE HYDROLASE 1-RELATED"/>
    <property type="match status" value="1"/>
</dbReference>
<evidence type="ECO:0000256" key="2">
    <source>
        <dbReference type="ARBA" id="ARBA00022797"/>
    </source>
</evidence>
<dbReference type="KEGG" id="cput:CONPUDRAFT_88346"/>
<dbReference type="Pfam" id="PF06441">
    <property type="entry name" value="EHN"/>
    <property type="match status" value="1"/>
</dbReference>
<keyword evidence="3 5" id="KW-0378">Hydrolase</keyword>
<feature type="domain" description="Epoxide hydrolase N-terminal" evidence="4">
    <location>
        <begin position="4"/>
        <end position="110"/>
    </location>
</feature>
<evidence type="ECO:0000313" key="5">
    <source>
        <dbReference type="EMBL" id="EIW83979.1"/>
    </source>
</evidence>
<evidence type="ECO:0000256" key="1">
    <source>
        <dbReference type="ARBA" id="ARBA00010088"/>
    </source>
</evidence>
<comment type="similarity">
    <text evidence="1">Belongs to the peptidase S33 family.</text>
</comment>
<dbReference type="PANTHER" id="PTHR21661:SF35">
    <property type="entry name" value="EPOXIDE HYDROLASE"/>
    <property type="match status" value="1"/>
</dbReference>
<dbReference type="RefSeq" id="XP_007765817.1">
    <property type="nucleotide sequence ID" value="XM_007767627.1"/>
</dbReference>
<reference evidence="6" key="1">
    <citation type="journal article" date="2012" name="Science">
        <title>The Paleozoic origin of enzymatic lignin decomposition reconstructed from 31 fungal genomes.</title>
        <authorList>
            <person name="Floudas D."/>
            <person name="Binder M."/>
            <person name="Riley R."/>
            <person name="Barry K."/>
            <person name="Blanchette R.A."/>
            <person name="Henrissat B."/>
            <person name="Martinez A.T."/>
            <person name="Otillar R."/>
            <person name="Spatafora J.W."/>
            <person name="Yadav J.S."/>
            <person name="Aerts A."/>
            <person name="Benoit I."/>
            <person name="Boyd A."/>
            <person name="Carlson A."/>
            <person name="Copeland A."/>
            <person name="Coutinho P.M."/>
            <person name="de Vries R.P."/>
            <person name="Ferreira P."/>
            <person name="Findley K."/>
            <person name="Foster B."/>
            <person name="Gaskell J."/>
            <person name="Glotzer D."/>
            <person name="Gorecki P."/>
            <person name="Heitman J."/>
            <person name="Hesse C."/>
            <person name="Hori C."/>
            <person name="Igarashi K."/>
            <person name="Jurgens J.A."/>
            <person name="Kallen N."/>
            <person name="Kersten P."/>
            <person name="Kohler A."/>
            <person name="Kuees U."/>
            <person name="Kumar T.K.A."/>
            <person name="Kuo A."/>
            <person name="LaButti K."/>
            <person name="Larrondo L.F."/>
            <person name="Lindquist E."/>
            <person name="Ling A."/>
            <person name="Lombard V."/>
            <person name="Lucas S."/>
            <person name="Lundell T."/>
            <person name="Martin R."/>
            <person name="McLaughlin D.J."/>
            <person name="Morgenstern I."/>
            <person name="Morin E."/>
            <person name="Murat C."/>
            <person name="Nagy L.G."/>
            <person name="Nolan M."/>
            <person name="Ohm R.A."/>
            <person name="Patyshakuliyeva A."/>
            <person name="Rokas A."/>
            <person name="Ruiz-Duenas F.J."/>
            <person name="Sabat G."/>
            <person name="Salamov A."/>
            <person name="Samejima M."/>
            <person name="Schmutz J."/>
            <person name="Slot J.C."/>
            <person name="St John F."/>
            <person name="Stenlid J."/>
            <person name="Sun H."/>
            <person name="Sun S."/>
            <person name="Syed K."/>
            <person name="Tsang A."/>
            <person name="Wiebenga A."/>
            <person name="Young D."/>
            <person name="Pisabarro A."/>
            <person name="Eastwood D.C."/>
            <person name="Martin F."/>
            <person name="Cullen D."/>
            <person name="Grigoriev I.V."/>
            <person name="Hibbett D.S."/>
        </authorList>
    </citation>
    <scope>NUCLEOTIDE SEQUENCE [LARGE SCALE GENOMIC DNA]</scope>
    <source>
        <strain evidence="6">RWD-64-598 SS2</strain>
    </source>
</reference>
<gene>
    <name evidence="5" type="ORF">CONPUDRAFT_88346</name>
</gene>
<dbReference type="OrthoDB" id="7130006at2759"/>
<protein>
    <submittedName>
        <fullName evidence="5">Alpha beta-hydrolase</fullName>
    </submittedName>
</protein>
<evidence type="ECO:0000313" key="6">
    <source>
        <dbReference type="Proteomes" id="UP000053558"/>
    </source>
</evidence>
<dbReference type="InterPro" id="IPR029058">
    <property type="entry name" value="AB_hydrolase_fold"/>
</dbReference>
<dbReference type="InterPro" id="IPR016292">
    <property type="entry name" value="Epoxide_hydrolase"/>
</dbReference>
<comment type="caution">
    <text evidence="5">The sequence shown here is derived from an EMBL/GenBank/DDBJ whole genome shotgun (WGS) entry which is preliminary data.</text>
</comment>
<dbReference type="AlphaFoldDB" id="A0A5M3MY05"/>
<dbReference type="GO" id="GO:0097176">
    <property type="term" value="P:epoxide metabolic process"/>
    <property type="evidence" value="ECO:0007669"/>
    <property type="project" value="TreeGrafter"/>
</dbReference>
<accession>A0A5M3MY05</accession>
<evidence type="ECO:0000259" key="4">
    <source>
        <dbReference type="Pfam" id="PF06441"/>
    </source>
</evidence>
<dbReference type="PIRSF" id="PIRSF001112">
    <property type="entry name" value="Epoxide_hydrolase"/>
    <property type="match status" value="1"/>
</dbReference>
<dbReference type="GeneID" id="19211245"/>
<dbReference type="PRINTS" id="PR00412">
    <property type="entry name" value="EPOXHYDRLASE"/>
</dbReference>
<keyword evidence="2" id="KW-0058">Aromatic hydrocarbons catabolism</keyword>